<evidence type="ECO:0000313" key="2">
    <source>
        <dbReference type="Proteomes" id="UP000250443"/>
    </source>
</evidence>
<protein>
    <submittedName>
        <fullName evidence="1">Uncharacterized protein</fullName>
    </submittedName>
</protein>
<reference evidence="1 2" key="1">
    <citation type="submission" date="2018-06" db="EMBL/GenBank/DDBJ databases">
        <authorList>
            <consortium name="Pathogen Informatics"/>
            <person name="Doyle S."/>
        </authorList>
    </citation>
    <scope>NUCLEOTIDE SEQUENCE [LARGE SCALE GENOMIC DNA]</scope>
    <source>
        <strain evidence="1 2">NCTC11842</strain>
    </source>
</reference>
<dbReference type="Proteomes" id="UP000250443">
    <property type="component" value="Unassembled WGS sequence"/>
</dbReference>
<accession>A0A2X2CXB2</accession>
<gene>
    <name evidence="1" type="ORF">NCTC11842_05164</name>
</gene>
<dbReference type="EMBL" id="UAUF01000014">
    <property type="protein sequence ID" value="SPZ13422.1"/>
    <property type="molecule type" value="Genomic_DNA"/>
</dbReference>
<evidence type="ECO:0000313" key="1">
    <source>
        <dbReference type="EMBL" id="SPZ13422.1"/>
    </source>
</evidence>
<dbReference type="AlphaFoldDB" id="A0A2X2CXB2"/>
<dbReference type="RefSeq" id="WP_010798671.1">
    <property type="nucleotide sequence ID" value="NZ_UAUF01000014.1"/>
</dbReference>
<proteinExistence type="predicted"/>
<name>A0A2X2CXB2_PSELU</name>
<organism evidence="1 2">
    <name type="scientific">Pseudomonas luteola</name>
    <dbReference type="NCBI Taxonomy" id="47886"/>
    <lineage>
        <taxon>Bacteria</taxon>
        <taxon>Pseudomonadati</taxon>
        <taxon>Pseudomonadota</taxon>
        <taxon>Gammaproteobacteria</taxon>
        <taxon>Pseudomonadales</taxon>
        <taxon>Pseudomonadaceae</taxon>
        <taxon>Pseudomonas</taxon>
    </lineage>
</organism>
<sequence length="106" mass="11830">MVVVTAQDEIIENLRLFEDYLCEGTDDEQLYCSDLIRKGKCLIAYKVGQELRFAPSRYIGYTNNSIQSHSEDAGNGRDTTPAISKLLGKLVENSDLDQNILNTAKA</sequence>